<proteinExistence type="predicted"/>
<evidence type="ECO:0000313" key="1">
    <source>
        <dbReference type="EMBL" id="GJT26031.1"/>
    </source>
</evidence>
<dbReference type="Proteomes" id="UP001151760">
    <property type="component" value="Unassembled WGS sequence"/>
</dbReference>
<gene>
    <name evidence="1" type="ORF">Tco_0895968</name>
</gene>
<sequence>MSSPVFVNSVIISVKSGFDNIVTIDGRGYDSKINLLLICFRSKFENSLHSFPYHSKLLMYNDRDHSISCIGLVRDTMQSLALPMMFVLLVYRRTGPLITYPDDDSPDEICVILRCLNGLFALFSPQVMGVHHEDRPDLLWCLRCADCLDGNRKRITVDHFGTLDSAVSIARLGDLGALDSDICASDSDSDVPNSDSDS</sequence>
<reference evidence="1" key="2">
    <citation type="submission" date="2022-01" db="EMBL/GenBank/DDBJ databases">
        <authorList>
            <person name="Yamashiro T."/>
            <person name="Shiraishi A."/>
            <person name="Satake H."/>
            <person name="Nakayama K."/>
        </authorList>
    </citation>
    <scope>NUCLEOTIDE SEQUENCE</scope>
</reference>
<accession>A0ABQ5CG36</accession>
<name>A0ABQ5CG36_9ASTR</name>
<keyword evidence="2" id="KW-1185">Reference proteome</keyword>
<reference evidence="1" key="1">
    <citation type="journal article" date="2022" name="Int. J. Mol. Sci.">
        <title>Draft Genome of Tanacetum Coccineum: Genomic Comparison of Closely Related Tanacetum-Family Plants.</title>
        <authorList>
            <person name="Yamashiro T."/>
            <person name="Shiraishi A."/>
            <person name="Nakayama K."/>
            <person name="Satake H."/>
        </authorList>
    </citation>
    <scope>NUCLEOTIDE SEQUENCE</scope>
</reference>
<organism evidence="1 2">
    <name type="scientific">Tanacetum coccineum</name>
    <dbReference type="NCBI Taxonomy" id="301880"/>
    <lineage>
        <taxon>Eukaryota</taxon>
        <taxon>Viridiplantae</taxon>
        <taxon>Streptophyta</taxon>
        <taxon>Embryophyta</taxon>
        <taxon>Tracheophyta</taxon>
        <taxon>Spermatophyta</taxon>
        <taxon>Magnoliopsida</taxon>
        <taxon>eudicotyledons</taxon>
        <taxon>Gunneridae</taxon>
        <taxon>Pentapetalae</taxon>
        <taxon>asterids</taxon>
        <taxon>campanulids</taxon>
        <taxon>Asterales</taxon>
        <taxon>Asteraceae</taxon>
        <taxon>Asteroideae</taxon>
        <taxon>Anthemideae</taxon>
        <taxon>Anthemidinae</taxon>
        <taxon>Tanacetum</taxon>
    </lineage>
</organism>
<protein>
    <submittedName>
        <fullName evidence="1">Uncharacterized protein</fullName>
    </submittedName>
</protein>
<dbReference type="EMBL" id="BQNB010014259">
    <property type="protein sequence ID" value="GJT26031.1"/>
    <property type="molecule type" value="Genomic_DNA"/>
</dbReference>
<comment type="caution">
    <text evidence="1">The sequence shown here is derived from an EMBL/GenBank/DDBJ whole genome shotgun (WGS) entry which is preliminary data.</text>
</comment>
<evidence type="ECO:0000313" key="2">
    <source>
        <dbReference type="Proteomes" id="UP001151760"/>
    </source>
</evidence>